<name>Q2IE60_ANADE</name>
<dbReference type="eggNOG" id="COG0702">
    <property type="taxonomic scope" value="Bacteria"/>
</dbReference>
<dbReference type="KEGG" id="ade:Adeh_3095"/>
<dbReference type="STRING" id="290397.Adeh_3095"/>
<proteinExistence type="predicted"/>
<protein>
    <submittedName>
        <fullName evidence="2">Oxidoreductase</fullName>
    </submittedName>
</protein>
<organism evidence="2 3">
    <name type="scientific">Anaeromyxobacter dehalogenans (strain 2CP-C)</name>
    <dbReference type="NCBI Taxonomy" id="290397"/>
    <lineage>
        <taxon>Bacteria</taxon>
        <taxon>Pseudomonadati</taxon>
        <taxon>Myxococcota</taxon>
        <taxon>Myxococcia</taxon>
        <taxon>Myxococcales</taxon>
        <taxon>Cystobacterineae</taxon>
        <taxon>Anaeromyxobacteraceae</taxon>
        <taxon>Anaeromyxobacter</taxon>
    </lineage>
</organism>
<dbReference type="CDD" id="cd05269">
    <property type="entry name" value="TMR_SDR_a"/>
    <property type="match status" value="1"/>
</dbReference>
<dbReference type="PANTHER" id="PTHR47129:SF1">
    <property type="entry name" value="NMRA-LIKE DOMAIN-CONTAINING PROTEIN"/>
    <property type="match status" value="1"/>
</dbReference>
<dbReference type="PANTHER" id="PTHR47129">
    <property type="entry name" value="QUINONE OXIDOREDUCTASE 2"/>
    <property type="match status" value="1"/>
</dbReference>
<gene>
    <name evidence="2" type="ordered locus">Adeh_3095</name>
</gene>
<accession>Q2IE60</accession>
<dbReference type="Proteomes" id="UP000001935">
    <property type="component" value="Chromosome"/>
</dbReference>
<evidence type="ECO:0000313" key="3">
    <source>
        <dbReference type="Proteomes" id="UP000001935"/>
    </source>
</evidence>
<dbReference type="Pfam" id="PF13460">
    <property type="entry name" value="NAD_binding_10"/>
    <property type="match status" value="1"/>
</dbReference>
<dbReference type="InterPro" id="IPR052718">
    <property type="entry name" value="NmrA-type_oxidoreductase"/>
</dbReference>
<dbReference type="Gene3D" id="3.40.50.720">
    <property type="entry name" value="NAD(P)-binding Rossmann-like Domain"/>
    <property type="match status" value="1"/>
</dbReference>
<feature type="domain" description="NAD(P)-binding" evidence="1">
    <location>
        <begin position="23"/>
        <end position="199"/>
    </location>
</feature>
<dbReference type="InterPro" id="IPR016040">
    <property type="entry name" value="NAD(P)-bd_dom"/>
</dbReference>
<dbReference type="Gene3D" id="3.90.25.10">
    <property type="entry name" value="UDP-galactose 4-epimerase, domain 1"/>
    <property type="match status" value="1"/>
</dbReference>
<reference evidence="2 3" key="1">
    <citation type="submission" date="2006-01" db="EMBL/GenBank/DDBJ databases">
        <title>Complete sequence of Anaeromyxobacter dehalogenans 2CP-C.</title>
        <authorList>
            <consortium name="US DOE Joint Genome Institute"/>
            <person name="Copeland A."/>
            <person name="Lucas S."/>
            <person name="Lapidus A."/>
            <person name="Barry K."/>
            <person name="Detter J.C."/>
            <person name="Glavina T."/>
            <person name="Hammon N."/>
            <person name="Israni S."/>
            <person name="Pitluck S."/>
            <person name="Brettin T."/>
            <person name="Bruce D."/>
            <person name="Han C."/>
            <person name="Tapia R."/>
            <person name="Gilna P."/>
            <person name="Kiss H."/>
            <person name="Schmutz J."/>
            <person name="Larimer F."/>
            <person name="Land M."/>
            <person name="Kyrpides N."/>
            <person name="Anderson I."/>
            <person name="Sanford R.A."/>
            <person name="Ritalahti K.M."/>
            <person name="Thomas H.S."/>
            <person name="Kirby J.R."/>
            <person name="Zhulin I.B."/>
            <person name="Loeffler F.E."/>
            <person name="Richardson P."/>
        </authorList>
    </citation>
    <scope>NUCLEOTIDE SEQUENCE [LARGE SCALE GENOMIC DNA]</scope>
    <source>
        <strain evidence="2 3">2CP-C</strain>
    </source>
</reference>
<dbReference type="HOGENOM" id="CLU_007383_10_4_7"/>
<sequence length="303" mass="31517">MHCRGSRAPRARRRDPVIAVTAASGHLGRRAVEALLKRVPAAGLVALVRHPGRAGDLAALGLQVRKGDYDRPDTLAPALAGVEKLLFISGSEVGRRLPQHRAVVDAARRAGVRLVAYTSILHADTSRVMLAVEHRETEAMLRASGLPYVLLRNGWYLENYTEHLGPALANGAIAGSAGNGRIAAAARADYAEAAAAVLTGTGHEHRVYELAGAPFTMADLAAEVSRQAGKPVAYRDLPPADYRAVLVGAGIPGPYADALVDADLGVARGELDDASGDLERLIGRPSTPLASAVAAALAALPAA</sequence>
<evidence type="ECO:0000259" key="1">
    <source>
        <dbReference type="Pfam" id="PF13460"/>
    </source>
</evidence>
<dbReference type="AlphaFoldDB" id="Q2IE60"/>
<dbReference type="EMBL" id="CP000251">
    <property type="protein sequence ID" value="ABC82864.1"/>
    <property type="molecule type" value="Genomic_DNA"/>
</dbReference>
<dbReference type="InterPro" id="IPR036291">
    <property type="entry name" value="NAD(P)-bd_dom_sf"/>
</dbReference>
<dbReference type="SUPFAM" id="SSF51735">
    <property type="entry name" value="NAD(P)-binding Rossmann-fold domains"/>
    <property type="match status" value="1"/>
</dbReference>
<evidence type="ECO:0000313" key="2">
    <source>
        <dbReference type="EMBL" id="ABC82864.1"/>
    </source>
</evidence>